<evidence type="ECO:0000313" key="2">
    <source>
        <dbReference type="Proteomes" id="UP001143304"/>
    </source>
</evidence>
<dbReference type="InterPro" id="IPR021246">
    <property type="entry name" value="DUF2797"/>
</dbReference>
<name>A0ABT3T220_9GAMM</name>
<protein>
    <submittedName>
        <fullName evidence="1">DUF2797 domain-containing protein</fullName>
    </submittedName>
</protein>
<gene>
    <name evidence="1" type="ORF">EYC82_02445</name>
</gene>
<organism evidence="1 2">
    <name type="scientific">Candidatus Marimicrobium litorale</name>
    <dbReference type="NCBI Taxonomy" id="2518991"/>
    <lineage>
        <taxon>Bacteria</taxon>
        <taxon>Pseudomonadati</taxon>
        <taxon>Pseudomonadota</taxon>
        <taxon>Gammaproteobacteria</taxon>
        <taxon>Cellvibrionales</taxon>
        <taxon>Halieaceae</taxon>
        <taxon>Marimicrobium</taxon>
    </lineage>
</organism>
<dbReference type="EMBL" id="SHNO01000001">
    <property type="protein sequence ID" value="MCX2976215.1"/>
    <property type="molecule type" value="Genomic_DNA"/>
</dbReference>
<dbReference type="Pfam" id="PF10977">
    <property type="entry name" value="DUF2797"/>
    <property type="match status" value="1"/>
</dbReference>
<comment type="caution">
    <text evidence="1">The sequence shown here is derived from an EMBL/GenBank/DDBJ whole genome shotgun (WGS) entry which is preliminary data.</text>
</comment>
<reference evidence="1" key="1">
    <citation type="submission" date="2019-02" db="EMBL/GenBank/DDBJ databases">
        <authorList>
            <person name="Li S.-H."/>
        </authorList>
    </citation>
    <scope>NUCLEOTIDE SEQUENCE</scope>
    <source>
        <strain evidence="1">IMCC11814</strain>
    </source>
</reference>
<dbReference type="Proteomes" id="UP001143304">
    <property type="component" value="Unassembled WGS sequence"/>
</dbReference>
<keyword evidence="2" id="KW-1185">Reference proteome</keyword>
<sequence length="278" mass="30773">MGNVLASGAVRKMKTTLNETVSYSLPVGDSDIAMNGFIGKQLRIEYQGSINCIHCARKTNKSFSQGYCYPCFKRLAQCDTCIVSPEKCHYDAGSCREPEWGEQNCMIDHFVYLANTSGLKVGITRGTQVPTRWMDQGATQARPVFRVATRLDSGLVETVFKNHIADKTNWRTMLKGAADPVDLEKARQALMVDCADDINTLISERGVDAVTELPDEPETLIQYPVIEYPVKVSSFNLDKTPVAEGTLMGIKGQYLIFDAGVINMRKYAGYHITLVHAG</sequence>
<proteinExistence type="predicted"/>
<evidence type="ECO:0000313" key="1">
    <source>
        <dbReference type="EMBL" id="MCX2976215.1"/>
    </source>
</evidence>
<accession>A0ABT3T220</accession>